<protein>
    <submittedName>
        <fullName evidence="2">Uncharacterized protein</fullName>
    </submittedName>
</protein>
<organism evidence="2">
    <name type="scientific">Oryza meridionalis</name>
    <dbReference type="NCBI Taxonomy" id="40149"/>
    <lineage>
        <taxon>Eukaryota</taxon>
        <taxon>Viridiplantae</taxon>
        <taxon>Streptophyta</taxon>
        <taxon>Embryophyta</taxon>
        <taxon>Tracheophyta</taxon>
        <taxon>Spermatophyta</taxon>
        <taxon>Magnoliopsida</taxon>
        <taxon>Liliopsida</taxon>
        <taxon>Poales</taxon>
        <taxon>Poaceae</taxon>
        <taxon>BOP clade</taxon>
        <taxon>Oryzoideae</taxon>
        <taxon>Oryzeae</taxon>
        <taxon>Oryzinae</taxon>
        <taxon>Oryza</taxon>
    </lineage>
</organism>
<feature type="region of interest" description="Disordered" evidence="1">
    <location>
        <begin position="83"/>
        <end position="163"/>
    </location>
</feature>
<dbReference type="Gramene" id="OMERI05G01660.1">
    <property type="protein sequence ID" value="OMERI05G01660.1"/>
    <property type="gene ID" value="OMERI05G01660"/>
</dbReference>
<dbReference type="AlphaFoldDB" id="A0A0E0DLB4"/>
<evidence type="ECO:0000313" key="2">
    <source>
        <dbReference type="EnsemblPlants" id="OMERI05G01660.1"/>
    </source>
</evidence>
<evidence type="ECO:0000313" key="3">
    <source>
        <dbReference type="Proteomes" id="UP000008021"/>
    </source>
</evidence>
<evidence type="ECO:0000256" key="1">
    <source>
        <dbReference type="SAM" id="MobiDB-lite"/>
    </source>
</evidence>
<dbReference type="Proteomes" id="UP000008021">
    <property type="component" value="Chromosome 5"/>
</dbReference>
<keyword evidence="3" id="KW-1185">Reference proteome</keyword>
<proteinExistence type="predicted"/>
<name>A0A0E0DLB4_9ORYZ</name>
<reference evidence="2" key="2">
    <citation type="submission" date="2018-05" db="EMBL/GenBank/DDBJ databases">
        <title>OmerRS3 (Oryza meridionalis Reference Sequence Version 3).</title>
        <authorList>
            <person name="Zhang J."/>
            <person name="Kudrna D."/>
            <person name="Lee S."/>
            <person name="Talag J."/>
            <person name="Welchert J."/>
            <person name="Wing R.A."/>
        </authorList>
    </citation>
    <scope>NUCLEOTIDE SEQUENCE [LARGE SCALE GENOMIC DNA]</scope>
    <source>
        <strain evidence="2">cv. OR44</strain>
    </source>
</reference>
<dbReference type="HOGENOM" id="CLU_049809_0_0_1"/>
<accession>A0A0E0DLB4</accession>
<sequence>MLASMLLVALRRNGRQQPARLEALDQPRGHYRLEFMTREFLAAQGLHLMVVTSALGHNITLPVGRDLRNPPFELMSARINEPLHDPPRLALGAQDSPSPVRRRGVKRDRSPTLAKVSSSKKPPVTPASSSRKTRKEEKRPVVYTLEEPEKDENNNSSLPQGNLAGDKAQVDLMQDRGKRLEAALTKQIAELHSAEPRLLLMSVRSTDDEPPRLNLPSDGFTMVRHAAAVHRDVHDLQKLLKQEPLDNRMIVDAIGVITSSWKEHYVEPRPEDLVKLMSDLEDLVGFLNGNSGPPSFEELMVISNDSEATSLLQRYESLCIDASRDLKIFAEDKVKMLTFGKHLDACHADWQTKAEYYEKKAKEARAAAAEYYQLVKCNEEMISITLPPWTLCPRRWPNWRTSVPTQRPMLKPQKSRRRLERLPHRPSFASCPIRATHILVFQHLPSNSLIESSYSYPSYSLRVISASLYSLYFPE</sequence>
<dbReference type="EnsemblPlants" id="OMERI05G01660.1">
    <property type="protein sequence ID" value="OMERI05G01660.1"/>
    <property type="gene ID" value="OMERI05G01660"/>
</dbReference>
<feature type="compositionally biased region" description="Polar residues" evidence="1">
    <location>
        <begin position="115"/>
        <end position="130"/>
    </location>
</feature>
<reference evidence="2" key="1">
    <citation type="submission" date="2015-04" db="UniProtKB">
        <authorList>
            <consortium name="EnsemblPlants"/>
        </authorList>
    </citation>
    <scope>IDENTIFICATION</scope>
</reference>